<sequence length="443" mass="45986">MNQQNGQQNGQSGVQTALFKGKSPRNALIAAGLITALVIGSLGFYYQVKENAKADEEAALKKKAKSAEVVDKSNSTQDLDKTIEDQLSAAHKLAASEARAAAAARASAQSPQSSDSAQGSRAGAPSLTADGFLNDQHTQSIKAQSDEDAIYASPIFKAGLKVKDSVPQQLNQMPGILTPAQVAAQQAAAQQAAAGSAGDRVAAALSAAGVGQQAGSRPYSTQDHDSAFMKNVSAQSENGQDFARTGFVGQARGCVLSPPHHIGVLATEKLNSDRPGAAALVVEKDVYDSIRGDCLMIPKGSLITAPYSSDIQPGQESILVAATELRLPNGKHVPLYGAQGADGDGAAGFSGDVNNHFLKIFGTSFLTAILLGAFDKGGTSSTTTGPLGVTQVGTTAGQVAAQTSQSVLERYKNIPPTITDDPGKRRFMLKVNRDIVLEPYHDE</sequence>
<gene>
    <name evidence="8" type="ORF">BN2475_10021</name>
</gene>
<evidence type="ECO:0000256" key="6">
    <source>
        <dbReference type="SAM" id="MobiDB-lite"/>
    </source>
</evidence>
<comment type="similarity">
    <text evidence="2">Belongs to the TrbI/VirB10 family.</text>
</comment>
<dbReference type="AlphaFoldDB" id="A0A1N7RIF1"/>
<evidence type="ECO:0000313" key="9">
    <source>
        <dbReference type="Proteomes" id="UP000187012"/>
    </source>
</evidence>
<evidence type="ECO:0000256" key="5">
    <source>
        <dbReference type="ARBA" id="ARBA00023136"/>
    </source>
</evidence>
<feature type="compositionally biased region" description="Low complexity" evidence="6">
    <location>
        <begin position="102"/>
        <end position="121"/>
    </location>
</feature>
<feature type="region of interest" description="Disordered" evidence="6">
    <location>
        <begin position="102"/>
        <end position="132"/>
    </location>
</feature>
<comment type="subcellular location">
    <subcellularLocation>
        <location evidence="1">Membrane</location>
        <topology evidence="1">Single-pass membrane protein</topology>
    </subcellularLocation>
</comment>
<keyword evidence="3 7" id="KW-0812">Transmembrane</keyword>
<feature type="transmembrane region" description="Helical" evidence="7">
    <location>
        <begin position="27"/>
        <end position="46"/>
    </location>
</feature>
<name>A0A1N7RIF1_9BURK</name>
<keyword evidence="5 7" id="KW-0472">Membrane</keyword>
<evidence type="ECO:0000256" key="2">
    <source>
        <dbReference type="ARBA" id="ARBA00010265"/>
    </source>
</evidence>
<dbReference type="CDD" id="cd16429">
    <property type="entry name" value="VirB10"/>
    <property type="match status" value="1"/>
</dbReference>
<dbReference type="InterPro" id="IPR042217">
    <property type="entry name" value="T4SS_VirB10/TrbI"/>
</dbReference>
<dbReference type="Pfam" id="PF03743">
    <property type="entry name" value="TrbI"/>
    <property type="match status" value="1"/>
</dbReference>
<organism evidence="8 9">
    <name type="scientific">Paraburkholderia ribeironis</name>
    <dbReference type="NCBI Taxonomy" id="1247936"/>
    <lineage>
        <taxon>Bacteria</taxon>
        <taxon>Pseudomonadati</taxon>
        <taxon>Pseudomonadota</taxon>
        <taxon>Betaproteobacteria</taxon>
        <taxon>Burkholderiales</taxon>
        <taxon>Burkholderiaceae</taxon>
        <taxon>Paraburkholderia</taxon>
    </lineage>
</organism>
<dbReference type="Gene3D" id="2.40.128.260">
    <property type="entry name" value="Type IV secretion system, VirB10/TraB/TrbI"/>
    <property type="match status" value="1"/>
</dbReference>
<dbReference type="OrthoDB" id="9766860at2"/>
<keyword evidence="4 7" id="KW-1133">Transmembrane helix</keyword>
<protein>
    <submittedName>
        <fullName evidence="8">Type IV secretory pathway, VirB10 component</fullName>
    </submittedName>
</protein>
<evidence type="ECO:0000313" key="8">
    <source>
        <dbReference type="EMBL" id="SIT34865.1"/>
    </source>
</evidence>
<accession>A0A1N7RIF1</accession>
<proteinExistence type="inferred from homology"/>
<evidence type="ECO:0000256" key="7">
    <source>
        <dbReference type="SAM" id="Phobius"/>
    </source>
</evidence>
<reference evidence="8 9" key="1">
    <citation type="submission" date="2016-12" db="EMBL/GenBank/DDBJ databases">
        <authorList>
            <person name="Song W.-J."/>
            <person name="Kurnit D.M."/>
        </authorList>
    </citation>
    <scope>NUCLEOTIDE SEQUENCE [LARGE SCALE GENOMIC DNA]</scope>
    <source>
        <strain evidence="8 9">STM7296</strain>
    </source>
</reference>
<evidence type="ECO:0000256" key="1">
    <source>
        <dbReference type="ARBA" id="ARBA00004167"/>
    </source>
</evidence>
<keyword evidence="9" id="KW-1185">Reference proteome</keyword>
<dbReference type="STRING" id="1247936.BN2475_10021"/>
<dbReference type="Proteomes" id="UP000187012">
    <property type="component" value="Unassembled WGS sequence"/>
</dbReference>
<dbReference type="InterPro" id="IPR005498">
    <property type="entry name" value="T4SS_VirB10/TraB/TrbI"/>
</dbReference>
<dbReference type="GO" id="GO:0016020">
    <property type="term" value="C:membrane"/>
    <property type="evidence" value="ECO:0007669"/>
    <property type="project" value="UniProtKB-SubCell"/>
</dbReference>
<dbReference type="EMBL" id="CYGX02000001">
    <property type="protein sequence ID" value="SIT34865.1"/>
    <property type="molecule type" value="Genomic_DNA"/>
</dbReference>
<evidence type="ECO:0000256" key="3">
    <source>
        <dbReference type="ARBA" id="ARBA00022692"/>
    </source>
</evidence>
<evidence type="ECO:0000256" key="4">
    <source>
        <dbReference type="ARBA" id="ARBA00022989"/>
    </source>
</evidence>
<dbReference type="RefSeq" id="WP_094777547.1">
    <property type="nucleotide sequence ID" value="NZ_CYGX02000001.1"/>
</dbReference>